<dbReference type="RefSeq" id="XP_016273726.1">
    <property type="nucleotide sequence ID" value="XM_016421614.1"/>
</dbReference>
<keyword evidence="10" id="KW-1185">Reference proteome</keyword>
<feature type="region of interest" description="Disordered" evidence="8">
    <location>
        <begin position="943"/>
        <end position="1008"/>
    </location>
</feature>
<sequence>MLTRLPPAVQGPPPRSGLPRVLPATMRSDSESVISDSEPECAIKRIASKKEDTTRSGRRRTSDERPGLSTGEAEGREVEKDRVVVLSSASEGEEPARRKAKSGYLSSTAGKRRRVPSPTAAPDQWTAAAAPVSSTSRETGSRSSRSTSAEQPFVSAPFVSALDLLRSSTPQLSDSDDDLKPLDIEVRRNSYKEKAKAKATVSSRLLPTVKKTRSASISSVEILDTAPSKSNAARKSKTLGAASTDDVARSIRSSSTSDSLPPPDTWKERFGSGSKSVTESERLSVEPTSQPQRKKPWEELEAKPPKAKRKTAARKAAQPAAPKQEAEEEVDELDSDPDGLVISSFKLTSVTSSFTSARPVVRRVTASSLSFLPPPMELPPDDRLRALTACVICKAAWPASKALASRQTHTRTCSTANDYSAETVRYLVDSQILRLAEEADGKRRADEEAKTLFDMAVGKGEGANAFKEVKVVGVEGYAGDDPKEWYRAIKETQDEFDQARRKAQVARVVKLAKQVKKERAEVAASSVDDGWKVVNESAGVEKEEEDEVVPLPTGRLKPDSSTARNAVASRADAMLAFDASVPHSVLDSDTSGDDPPRPTQSFEPSRLTSRYDMPANPIDPLMTFVEHSDRTTISGTPSRRRSRSPFRPLSLPDPFSDSDDGEGHHGRRRSASGKQSLWSVAAGRNDELLGKVVCSVSPICSPSRRSPTSPALSPASSARLSTLTLSSLSPSPLRRPALAAPSPPSHSSRSLHSSPPSPGRKGTDEAAEAMRTLGLSSPSLAKKGRRRTSGTSEDELLVGVVSDVGSDVMLEGGAGDGGQTAVVSSSEEEPLAKVVAATPRRRKTPASPASSNKARARRVAPPSSSDDEAFESTTPTKRRRPSPSIAKTAAPLPVKTAATADMPDYDKMTVAALQREVAKFGFRKAKEKAVLVRQMQEIWKATHAGSGEGAASAVETDAASPKKSKVIGKGKKGVSTASPPAKTATKGRRKKQVDLDGDEAHDPDATDEGGISLAEKIRQLIMADEQLYLRILRYEPVHLSEFIRLAADNGVKIAKAALMRCLDEQSITHYSQDPTGGSRRRYK</sequence>
<feature type="region of interest" description="Disordered" evidence="8">
    <location>
        <begin position="209"/>
        <end position="337"/>
    </location>
</feature>
<evidence type="ECO:0000256" key="7">
    <source>
        <dbReference type="ARBA" id="ARBA00029496"/>
    </source>
</evidence>
<feature type="region of interest" description="Disordered" evidence="8">
    <location>
        <begin position="698"/>
        <end position="900"/>
    </location>
</feature>
<feature type="compositionally biased region" description="Polar residues" evidence="8">
    <location>
        <begin position="599"/>
        <end position="608"/>
    </location>
</feature>
<dbReference type="AlphaFoldDB" id="M7WPZ5"/>
<evidence type="ECO:0000256" key="2">
    <source>
        <dbReference type="ARBA" id="ARBA00006661"/>
    </source>
</evidence>
<dbReference type="EMBL" id="KB722650">
    <property type="protein sequence ID" value="EMS22607.1"/>
    <property type="molecule type" value="Genomic_DNA"/>
</dbReference>
<dbReference type="GO" id="GO:0004519">
    <property type="term" value="F:endonuclease activity"/>
    <property type="evidence" value="ECO:0007669"/>
    <property type="project" value="UniProtKB-KW"/>
</dbReference>
<evidence type="ECO:0000256" key="5">
    <source>
        <dbReference type="ARBA" id="ARBA00023204"/>
    </source>
</evidence>
<evidence type="ECO:0000256" key="6">
    <source>
        <dbReference type="ARBA" id="ARBA00023242"/>
    </source>
</evidence>
<feature type="compositionally biased region" description="Low complexity" evidence="8">
    <location>
        <begin position="645"/>
        <end position="655"/>
    </location>
</feature>
<evidence type="ECO:0000256" key="8">
    <source>
        <dbReference type="SAM" id="MobiDB-lite"/>
    </source>
</evidence>
<evidence type="ECO:0000256" key="4">
    <source>
        <dbReference type="ARBA" id="ARBA00023172"/>
    </source>
</evidence>
<feature type="compositionally biased region" description="Low complexity" evidence="8">
    <location>
        <begin position="118"/>
        <end position="148"/>
    </location>
</feature>
<dbReference type="eggNOG" id="ENOG502RDKT">
    <property type="taxonomic scope" value="Eukaryota"/>
</dbReference>
<dbReference type="OrthoDB" id="5576441at2759"/>
<keyword evidence="9" id="KW-0378">Hydrolase</keyword>
<evidence type="ECO:0000256" key="1">
    <source>
        <dbReference type="ARBA" id="ARBA00004123"/>
    </source>
</evidence>
<reference evidence="9 10" key="1">
    <citation type="journal article" date="2012" name="Nat. Commun.">
        <title>A multi-omic map of the lipid-producing yeast Rhodosporidium toruloides.</title>
        <authorList>
            <person name="Zhu Z."/>
            <person name="Zhang S."/>
            <person name="Liu H."/>
            <person name="Shen H."/>
            <person name="Lin X."/>
            <person name="Yang F."/>
            <person name="Zhou Y.J."/>
            <person name="Jin G."/>
            <person name="Ye M."/>
            <person name="Zou H."/>
            <person name="Zou H."/>
            <person name="Zhao Z.K."/>
        </authorList>
    </citation>
    <scope>NUCLEOTIDE SEQUENCE [LARGE SCALE GENOMIC DNA]</scope>
    <source>
        <strain evidence="9 10">NP11</strain>
    </source>
</reference>
<keyword evidence="9" id="KW-0255">Endonuclease</keyword>
<proteinExistence type="inferred from homology"/>
<feature type="compositionally biased region" description="Basic and acidic residues" evidence="8">
    <location>
        <begin position="295"/>
        <end position="304"/>
    </location>
</feature>
<keyword evidence="4" id="KW-0233">DNA recombination</keyword>
<dbReference type="Pfam" id="PF09494">
    <property type="entry name" value="Slx4"/>
    <property type="match status" value="1"/>
</dbReference>
<keyword evidence="9" id="KW-0540">Nuclease</keyword>
<comment type="subcellular location">
    <subcellularLocation>
        <location evidence="1">Nucleus</location>
    </subcellularLocation>
</comment>
<feature type="region of interest" description="Disordered" evidence="8">
    <location>
        <begin position="1"/>
        <end position="153"/>
    </location>
</feature>
<protein>
    <recommendedName>
        <fullName evidence="7">Structure-specific endonuclease subunit SLX4</fullName>
    </recommendedName>
</protein>
<keyword evidence="6" id="KW-0539">Nucleus</keyword>
<dbReference type="GO" id="GO:0006281">
    <property type="term" value="P:DNA repair"/>
    <property type="evidence" value="ECO:0007669"/>
    <property type="project" value="UniProtKB-KW"/>
</dbReference>
<gene>
    <name evidence="9" type="ORF">RHTO_07960</name>
</gene>
<dbReference type="GeneID" id="27371973"/>
<feature type="compositionally biased region" description="Basic residues" evidence="8">
    <location>
        <begin position="962"/>
        <end position="972"/>
    </location>
</feature>
<dbReference type="Proteomes" id="UP000016926">
    <property type="component" value="Unassembled WGS sequence"/>
</dbReference>
<dbReference type="InterPro" id="IPR018574">
    <property type="entry name" value="Structure-sp_endonuc_su_Slx4"/>
</dbReference>
<accession>M7WPZ5</accession>
<evidence type="ECO:0000313" key="10">
    <source>
        <dbReference type="Proteomes" id="UP000016926"/>
    </source>
</evidence>
<organism evidence="9 10">
    <name type="scientific">Rhodotorula toruloides (strain NP11)</name>
    <name type="common">Yeast</name>
    <name type="synonym">Rhodosporidium toruloides</name>
    <dbReference type="NCBI Taxonomy" id="1130832"/>
    <lineage>
        <taxon>Eukaryota</taxon>
        <taxon>Fungi</taxon>
        <taxon>Dikarya</taxon>
        <taxon>Basidiomycota</taxon>
        <taxon>Pucciniomycotina</taxon>
        <taxon>Microbotryomycetes</taxon>
        <taxon>Sporidiobolales</taxon>
        <taxon>Sporidiobolaceae</taxon>
        <taxon>Rhodotorula</taxon>
    </lineage>
</organism>
<feature type="compositionally biased region" description="Basic and acidic residues" evidence="8">
    <location>
        <begin position="992"/>
        <end position="1004"/>
    </location>
</feature>
<feature type="compositionally biased region" description="Basic and acidic residues" evidence="8">
    <location>
        <begin position="73"/>
        <end position="83"/>
    </location>
</feature>
<feature type="compositionally biased region" description="Low complexity" evidence="8">
    <location>
        <begin position="701"/>
        <end position="754"/>
    </location>
</feature>
<dbReference type="HOGENOM" id="CLU_299383_0_0_1"/>
<feature type="compositionally biased region" description="Acidic residues" evidence="8">
    <location>
        <begin position="326"/>
        <end position="337"/>
    </location>
</feature>
<feature type="region of interest" description="Disordered" evidence="8">
    <location>
        <begin position="536"/>
        <end position="562"/>
    </location>
</feature>
<evidence type="ECO:0000256" key="3">
    <source>
        <dbReference type="ARBA" id="ARBA00022763"/>
    </source>
</evidence>
<dbReference type="GO" id="GO:0006310">
    <property type="term" value="P:DNA recombination"/>
    <property type="evidence" value="ECO:0007669"/>
    <property type="project" value="UniProtKB-KW"/>
</dbReference>
<feature type="compositionally biased region" description="Low complexity" evidence="8">
    <location>
        <begin position="314"/>
        <end position="323"/>
    </location>
</feature>
<comment type="similarity">
    <text evidence="2">Belongs to the SLX4 family.</text>
</comment>
<feature type="region of interest" description="Disordered" evidence="8">
    <location>
        <begin position="584"/>
        <end position="677"/>
    </location>
</feature>
<keyword evidence="5" id="KW-0234">DNA repair</keyword>
<dbReference type="GO" id="GO:0033557">
    <property type="term" value="C:Slx1-Slx4 complex"/>
    <property type="evidence" value="ECO:0007669"/>
    <property type="project" value="InterPro"/>
</dbReference>
<keyword evidence="3" id="KW-0227">DNA damage</keyword>
<evidence type="ECO:0000313" key="9">
    <source>
        <dbReference type="EMBL" id="EMS22607.1"/>
    </source>
</evidence>
<feature type="compositionally biased region" description="Low complexity" evidence="8">
    <location>
        <begin position="797"/>
        <end position="808"/>
    </location>
</feature>
<dbReference type="CDD" id="cd22999">
    <property type="entry name" value="SAP_SLX4"/>
    <property type="match status" value="1"/>
</dbReference>
<name>M7WPZ5_RHOT1</name>
<feature type="compositionally biased region" description="Basic and acidic residues" evidence="8">
    <location>
        <begin position="48"/>
        <end position="66"/>
    </location>
</feature>
<dbReference type="GO" id="GO:0006260">
    <property type="term" value="P:DNA replication"/>
    <property type="evidence" value="ECO:0007669"/>
    <property type="project" value="InterPro"/>
</dbReference>